<comment type="subunit">
    <text evidence="5">Part of the 50S ribosomal subunit.</text>
</comment>
<dbReference type="PANTHER" id="PTHR12903">
    <property type="entry name" value="MITOCHONDRIAL RIBOSOMAL PROTEIN L24"/>
    <property type="match status" value="1"/>
</dbReference>
<evidence type="ECO:0000259" key="6">
    <source>
        <dbReference type="SMART" id="SM00739"/>
    </source>
</evidence>
<evidence type="ECO:0000256" key="1">
    <source>
        <dbReference type="ARBA" id="ARBA00010618"/>
    </source>
</evidence>
<dbReference type="SMART" id="SM00739">
    <property type="entry name" value="KOW"/>
    <property type="match status" value="1"/>
</dbReference>
<comment type="similarity">
    <text evidence="1 5">Belongs to the universal ribosomal protein uL24 family.</text>
</comment>
<keyword evidence="2 5" id="KW-0689">Ribosomal protein</keyword>
<evidence type="ECO:0000313" key="8">
    <source>
        <dbReference type="Proteomes" id="UP000178606"/>
    </source>
</evidence>
<dbReference type="CDD" id="cd06089">
    <property type="entry name" value="KOW_RPL26"/>
    <property type="match status" value="1"/>
</dbReference>
<keyword evidence="5" id="KW-0694">RNA-binding</keyword>
<dbReference type="InterPro" id="IPR005824">
    <property type="entry name" value="KOW"/>
</dbReference>
<evidence type="ECO:0000256" key="5">
    <source>
        <dbReference type="HAMAP-Rule" id="MF_01326"/>
    </source>
</evidence>
<accession>A0A1F6C9U4</accession>
<dbReference type="Pfam" id="PF00467">
    <property type="entry name" value="KOW"/>
    <property type="match status" value="1"/>
</dbReference>
<evidence type="ECO:0000256" key="3">
    <source>
        <dbReference type="ARBA" id="ARBA00023274"/>
    </source>
</evidence>
<dbReference type="InterPro" id="IPR057264">
    <property type="entry name" value="Ribosomal_uL24_C"/>
</dbReference>
<dbReference type="GO" id="GO:1990904">
    <property type="term" value="C:ribonucleoprotein complex"/>
    <property type="evidence" value="ECO:0007669"/>
    <property type="project" value="UniProtKB-KW"/>
</dbReference>
<protein>
    <recommendedName>
        <fullName evidence="4 5">Large ribosomal subunit protein uL24</fullName>
    </recommendedName>
</protein>
<reference evidence="7 8" key="1">
    <citation type="journal article" date="2016" name="Nat. Commun.">
        <title>Thousands of microbial genomes shed light on interconnected biogeochemical processes in an aquifer system.</title>
        <authorList>
            <person name="Anantharaman K."/>
            <person name="Brown C.T."/>
            <person name="Hug L.A."/>
            <person name="Sharon I."/>
            <person name="Castelle C.J."/>
            <person name="Probst A.J."/>
            <person name="Thomas B.C."/>
            <person name="Singh A."/>
            <person name="Wilkins M.J."/>
            <person name="Karaoz U."/>
            <person name="Brodie E.L."/>
            <person name="Williams K.H."/>
            <person name="Hubbard S.S."/>
            <person name="Banfield J.F."/>
        </authorList>
    </citation>
    <scope>NUCLEOTIDE SEQUENCE [LARGE SCALE GENOMIC DNA]</scope>
    <source>
        <strain evidence="8">RIFCSPLOWO2_12_FULL_64_10</strain>
    </source>
</reference>
<dbReference type="GO" id="GO:0006412">
    <property type="term" value="P:translation"/>
    <property type="evidence" value="ECO:0007669"/>
    <property type="project" value="UniProtKB-UniRule"/>
</dbReference>
<dbReference type="InterPro" id="IPR014722">
    <property type="entry name" value="Rib_uL2_dom2"/>
</dbReference>
<comment type="function">
    <text evidence="5">One of two assembly initiator proteins, it binds directly to the 5'-end of the 23S rRNA, where it nucleates assembly of the 50S subunit.</text>
</comment>
<organism evidence="7 8">
    <name type="scientific">Handelsmanbacteria sp. (strain RIFCSPLOWO2_12_FULL_64_10)</name>
    <dbReference type="NCBI Taxonomy" id="1817868"/>
    <lineage>
        <taxon>Bacteria</taxon>
        <taxon>Candidatus Handelsmaniibacteriota</taxon>
    </lineage>
</organism>
<gene>
    <name evidence="5" type="primary">rplX</name>
    <name evidence="7" type="ORF">A3F84_24365</name>
</gene>
<evidence type="ECO:0000256" key="2">
    <source>
        <dbReference type="ARBA" id="ARBA00022980"/>
    </source>
</evidence>
<comment type="caution">
    <text evidence="7">The sequence shown here is derived from an EMBL/GenBank/DDBJ whole genome shotgun (WGS) entry which is preliminary data.</text>
</comment>
<dbReference type="EMBL" id="MFKF01000354">
    <property type="protein sequence ID" value="OGG45944.1"/>
    <property type="molecule type" value="Genomic_DNA"/>
</dbReference>
<comment type="function">
    <text evidence="5">One of the proteins that surrounds the polypeptide exit tunnel on the outside of the subunit.</text>
</comment>
<dbReference type="SUPFAM" id="SSF50104">
    <property type="entry name" value="Translation proteins SH3-like domain"/>
    <property type="match status" value="1"/>
</dbReference>
<dbReference type="GO" id="GO:0005840">
    <property type="term" value="C:ribosome"/>
    <property type="evidence" value="ECO:0007669"/>
    <property type="project" value="UniProtKB-KW"/>
</dbReference>
<dbReference type="InterPro" id="IPR003256">
    <property type="entry name" value="Ribosomal_uL24"/>
</dbReference>
<sequence>MGALRVKKNDIVKVRTGASRGHQGRVLAVYPEEQRVLVEGAAFVWKHMRKSQEYPKGARIKKERPLPISTVQVVCQSCNKPTKVTVRHVEGGSRVRLCRLCKQGISPQG</sequence>
<feature type="domain" description="KOW" evidence="6">
    <location>
        <begin position="5"/>
        <end position="32"/>
    </location>
</feature>
<dbReference type="NCBIfam" id="TIGR01079">
    <property type="entry name" value="rplX_bact"/>
    <property type="match status" value="1"/>
</dbReference>
<dbReference type="Proteomes" id="UP000178606">
    <property type="component" value="Unassembled WGS sequence"/>
</dbReference>
<dbReference type="InterPro" id="IPR008991">
    <property type="entry name" value="Translation_prot_SH3-like_sf"/>
</dbReference>
<dbReference type="GO" id="GO:0003735">
    <property type="term" value="F:structural constituent of ribosome"/>
    <property type="evidence" value="ECO:0007669"/>
    <property type="project" value="InterPro"/>
</dbReference>
<keyword evidence="3 5" id="KW-0687">Ribonucleoprotein</keyword>
<evidence type="ECO:0000313" key="7">
    <source>
        <dbReference type="EMBL" id="OGG45944.1"/>
    </source>
</evidence>
<name>A0A1F6C9U4_HANXR</name>
<dbReference type="AlphaFoldDB" id="A0A1F6C9U4"/>
<dbReference type="HAMAP" id="MF_01326_B">
    <property type="entry name" value="Ribosomal_uL24_B"/>
    <property type="match status" value="1"/>
</dbReference>
<dbReference type="GO" id="GO:0019843">
    <property type="term" value="F:rRNA binding"/>
    <property type="evidence" value="ECO:0007669"/>
    <property type="project" value="UniProtKB-UniRule"/>
</dbReference>
<dbReference type="Pfam" id="PF17136">
    <property type="entry name" value="ribosomal_L24"/>
    <property type="match status" value="1"/>
</dbReference>
<keyword evidence="5" id="KW-0699">rRNA-binding</keyword>
<dbReference type="InterPro" id="IPR041988">
    <property type="entry name" value="Ribosomal_uL24_KOW"/>
</dbReference>
<evidence type="ECO:0000256" key="4">
    <source>
        <dbReference type="ARBA" id="ARBA00035206"/>
    </source>
</evidence>
<proteinExistence type="inferred from homology"/>
<dbReference type="Gene3D" id="2.30.30.30">
    <property type="match status" value="1"/>
</dbReference>